<dbReference type="GO" id="GO:0016614">
    <property type="term" value="F:oxidoreductase activity, acting on CH-OH group of donors"/>
    <property type="evidence" value="ECO:0007669"/>
    <property type="project" value="InterPro"/>
</dbReference>
<protein>
    <submittedName>
        <fullName evidence="8">Aryl-alcohol oxidase-like protein</fullName>
    </submittedName>
</protein>
<dbReference type="Proteomes" id="UP000636479">
    <property type="component" value="Unassembled WGS sequence"/>
</dbReference>
<organism evidence="8 9">
    <name type="scientific">Mycena indigotica</name>
    <dbReference type="NCBI Taxonomy" id="2126181"/>
    <lineage>
        <taxon>Eukaryota</taxon>
        <taxon>Fungi</taxon>
        <taxon>Dikarya</taxon>
        <taxon>Basidiomycota</taxon>
        <taxon>Agaricomycotina</taxon>
        <taxon>Agaricomycetes</taxon>
        <taxon>Agaricomycetidae</taxon>
        <taxon>Agaricales</taxon>
        <taxon>Marasmiineae</taxon>
        <taxon>Mycenaceae</taxon>
        <taxon>Mycena</taxon>
    </lineage>
</organism>
<comment type="cofactor">
    <cofactor evidence="1 5">
        <name>FAD</name>
        <dbReference type="ChEBI" id="CHEBI:57692"/>
    </cofactor>
</comment>
<evidence type="ECO:0000256" key="1">
    <source>
        <dbReference type="ARBA" id="ARBA00001974"/>
    </source>
</evidence>
<evidence type="ECO:0000256" key="4">
    <source>
        <dbReference type="ARBA" id="ARBA00022827"/>
    </source>
</evidence>
<evidence type="ECO:0000256" key="2">
    <source>
        <dbReference type="ARBA" id="ARBA00010790"/>
    </source>
</evidence>
<dbReference type="SUPFAM" id="SSF54373">
    <property type="entry name" value="FAD-linked reductases, C-terminal domain"/>
    <property type="match status" value="1"/>
</dbReference>
<dbReference type="GeneID" id="59348340"/>
<evidence type="ECO:0000256" key="5">
    <source>
        <dbReference type="PIRSR" id="PIRSR000137-2"/>
    </source>
</evidence>
<keyword evidence="3" id="KW-0285">Flavoprotein</keyword>
<gene>
    <name evidence="8" type="ORF">MIND_00919200</name>
</gene>
<dbReference type="OrthoDB" id="269227at2759"/>
<sequence>MAPISIRSLVLLATALVSVSAGKIFTSPSQVTKKYDFIVVGGGTAGSVIAARLSEVASVNVLVIEAGGLDNTTFFDAIYTPLLAGSALGTDIDWQYTSVPQPGLNGRTVNVPRGKVLGGCSAINGMIYARGSADEYNRLATVSGDAGWSWKNLKSYMLKNEQHSPPWNGRSNVGQYDPAWHGNGPLLTGLTPQVFELDNRVMANTRTVPNAFPFNLDPNSGVLNGVSWLETTVGNGMRSTSASKYLHPAVNTRSNLDVLINTQVTKLVQTASKTFRGVQVAQGAQAASFSFTASKEVILSAGSIGTPQLLLLSGIGPSAQLRPLGIPTVLDNPDVGRNLQDQTILNLQWEVNPAFSTLSAFFANATAFGGALAEWQATHTGFAAGNTVVNTIAFLRLPNNSPLLANRPDPAAGPGSPHFQMAFLNLFLGNPGQAAPASGSFNTVALVLQSPTTVGSVNITSSSAFAKPAIDNALLGTSFDIGTMVAAARTAQAFFSTPAFAGYFVSPAPETAAALASDAALTAYIRKYADSIKHPVGTARISKGSDRTGVVDGSLLVKGLTGVRVVDASVLPLAPASFPQGEVYILAERAADIVKKAWNLH</sequence>
<reference evidence="8" key="1">
    <citation type="submission" date="2020-05" db="EMBL/GenBank/DDBJ databases">
        <title>Mycena genomes resolve the evolution of fungal bioluminescence.</title>
        <authorList>
            <person name="Tsai I.J."/>
        </authorList>
    </citation>
    <scope>NUCLEOTIDE SEQUENCE</scope>
    <source>
        <strain evidence="8">171206Taipei</strain>
    </source>
</reference>
<comment type="similarity">
    <text evidence="2">Belongs to the GMC oxidoreductase family.</text>
</comment>
<feature type="binding site" evidence="5">
    <location>
        <position position="264"/>
    </location>
    <ligand>
        <name>FAD</name>
        <dbReference type="ChEBI" id="CHEBI:57692"/>
    </ligand>
</feature>
<dbReference type="GO" id="GO:0050660">
    <property type="term" value="F:flavin adenine dinucleotide binding"/>
    <property type="evidence" value="ECO:0007669"/>
    <property type="project" value="InterPro"/>
</dbReference>
<dbReference type="EMBL" id="JACAZF010000008">
    <property type="protein sequence ID" value="KAF7296877.1"/>
    <property type="molecule type" value="Genomic_DNA"/>
</dbReference>
<keyword evidence="6" id="KW-0732">Signal</keyword>
<dbReference type="InterPro" id="IPR012132">
    <property type="entry name" value="GMC_OxRdtase"/>
</dbReference>
<evidence type="ECO:0000313" key="9">
    <source>
        <dbReference type="Proteomes" id="UP000636479"/>
    </source>
</evidence>
<dbReference type="PIRSF" id="PIRSF000137">
    <property type="entry name" value="Alcohol_oxidase"/>
    <property type="match status" value="1"/>
</dbReference>
<accession>A0A8H6SEI4</accession>
<dbReference type="RefSeq" id="XP_037217236.1">
    <property type="nucleotide sequence ID" value="XM_037365824.1"/>
</dbReference>
<dbReference type="Gene3D" id="3.50.50.60">
    <property type="entry name" value="FAD/NAD(P)-binding domain"/>
    <property type="match status" value="1"/>
</dbReference>
<feature type="binding site" evidence="5">
    <location>
        <begin position="579"/>
        <end position="580"/>
    </location>
    <ligand>
        <name>FAD</name>
        <dbReference type="ChEBI" id="CHEBI:57692"/>
    </ligand>
</feature>
<comment type="caution">
    <text evidence="8">The sequence shown here is derived from an EMBL/GenBank/DDBJ whole genome shotgun (WGS) entry which is preliminary data.</text>
</comment>
<dbReference type="PROSITE" id="PS00624">
    <property type="entry name" value="GMC_OXRED_2"/>
    <property type="match status" value="1"/>
</dbReference>
<evidence type="ECO:0000259" key="7">
    <source>
        <dbReference type="PROSITE" id="PS00624"/>
    </source>
</evidence>
<proteinExistence type="inferred from homology"/>
<dbReference type="Pfam" id="PF00732">
    <property type="entry name" value="GMC_oxred_N"/>
    <property type="match status" value="1"/>
</dbReference>
<feature type="domain" description="Glucose-methanol-choline oxidoreductase N-terminal" evidence="7">
    <location>
        <begin position="302"/>
        <end position="316"/>
    </location>
</feature>
<dbReference type="InterPro" id="IPR007867">
    <property type="entry name" value="GMC_OxRtase_C"/>
</dbReference>
<evidence type="ECO:0000256" key="6">
    <source>
        <dbReference type="SAM" id="SignalP"/>
    </source>
</evidence>
<name>A0A8H6SEI4_9AGAR</name>
<dbReference type="Pfam" id="PF05199">
    <property type="entry name" value="GMC_oxred_C"/>
    <property type="match status" value="1"/>
</dbReference>
<feature type="binding site" evidence="5">
    <location>
        <position position="116"/>
    </location>
    <ligand>
        <name>FAD</name>
        <dbReference type="ChEBI" id="CHEBI:57692"/>
    </ligand>
</feature>
<keyword evidence="9" id="KW-1185">Reference proteome</keyword>
<feature type="signal peptide" evidence="6">
    <location>
        <begin position="1"/>
        <end position="21"/>
    </location>
</feature>
<keyword evidence="4 5" id="KW-0274">FAD</keyword>
<feature type="chain" id="PRO_5034602620" evidence="6">
    <location>
        <begin position="22"/>
        <end position="601"/>
    </location>
</feature>
<evidence type="ECO:0000256" key="3">
    <source>
        <dbReference type="ARBA" id="ARBA00022630"/>
    </source>
</evidence>
<dbReference type="InterPro" id="IPR000172">
    <property type="entry name" value="GMC_OxRdtase_N"/>
</dbReference>
<evidence type="ECO:0000313" key="8">
    <source>
        <dbReference type="EMBL" id="KAF7296877.1"/>
    </source>
</evidence>
<dbReference type="Gene3D" id="3.30.560.10">
    <property type="entry name" value="Glucose Oxidase, domain 3"/>
    <property type="match status" value="1"/>
</dbReference>
<dbReference type="PANTHER" id="PTHR11552">
    <property type="entry name" value="GLUCOSE-METHANOL-CHOLINE GMC OXIDOREDUCTASE"/>
    <property type="match status" value="1"/>
</dbReference>
<dbReference type="InterPro" id="IPR036188">
    <property type="entry name" value="FAD/NAD-bd_sf"/>
</dbReference>
<dbReference type="AlphaFoldDB" id="A0A8H6SEI4"/>
<dbReference type="PANTHER" id="PTHR11552:SF147">
    <property type="entry name" value="CHOLINE DEHYDROGENASE, MITOCHONDRIAL"/>
    <property type="match status" value="1"/>
</dbReference>
<dbReference type="SUPFAM" id="SSF51905">
    <property type="entry name" value="FAD/NAD(P)-binding domain"/>
    <property type="match status" value="1"/>
</dbReference>